<dbReference type="InterPro" id="IPR002100">
    <property type="entry name" value="TF_MADSbox"/>
</dbReference>
<accession>A0A2U8UAB8</accession>
<dbReference type="SMART" id="SM00432">
    <property type="entry name" value="MADS"/>
    <property type="match status" value="1"/>
</dbReference>
<dbReference type="PROSITE" id="PS50066">
    <property type="entry name" value="MADS_BOX_2"/>
    <property type="match status" value="1"/>
</dbReference>
<dbReference type="Pfam" id="PF00319">
    <property type="entry name" value="SRF-TF"/>
    <property type="match status" value="1"/>
</dbReference>
<feature type="domain" description="MADS-box" evidence="6">
    <location>
        <begin position="8"/>
        <end position="68"/>
    </location>
</feature>
<evidence type="ECO:0000259" key="6">
    <source>
        <dbReference type="PROSITE" id="PS50066"/>
    </source>
</evidence>
<comment type="subcellular location">
    <subcellularLocation>
        <location evidence="1">Nucleus</location>
    </subcellularLocation>
</comment>
<evidence type="ECO:0000256" key="5">
    <source>
        <dbReference type="ARBA" id="ARBA00023242"/>
    </source>
</evidence>
<dbReference type="GO" id="GO:0000981">
    <property type="term" value="F:DNA-binding transcription factor activity, RNA polymerase II-specific"/>
    <property type="evidence" value="ECO:0007669"/>
    <property type="project" value="TreeGrafter"/>
</dbReference>
<keyword evidence="2" id="KW-0805">Transcription regulation</keyword>
<dbReference type="AlphaFoldDB" id="A0A2U8UAB8"/>
<dbReference type="EMBL" id="MF489887">
    <property type="protein sequence ID" value="AWM99598.1"/>
    <property type="molecule type" value="mRNA"/>
</dbReference>
<keyword evidence="4" id="KW-0804">Transcription</keyword>
<sequence>MEAGKKTRGRQKIPLRRIEKDGDRFATFSKRRKGFYKKATELCWLSGCDIGIVVTSPTGKMFSFFNPSPESIMRRVFGRGINLDGGELSQAVDEHSRRRVNELYETIDGVEARKEVLNQKSKALDQSISSNTWWETPVSDFSLEDVVRCQAFLEELQTKASICFDALNNSGGGSSISIASQPQNAALLSPYPLLPSNAGNV</sequence>
<dbReference type="SUPFAM" id="SSF55455">
    <property type="entry name" value="SRF-like"/>
    <property type="match status" value="1"/>
</dbReference>
<keyword evidence="5" id="KW-0539">Nucleus</keyword>
<dbReference type="PANTHER" id="PTHR11945">
    <property type="entry name" value="MADS BOX PROTEIN"/>
    <property type="match status" value="1"/>
</dbReference>
<organism evidence="7">
    <name type="scientific">Ipomoea batatas</name>
    <name type="common">Sweet potato</name>
    <name type="synonym">Convolvulus batatas</name>
    <dbReference type="NCBI Taxonomy" id="4120"/>
    <lineage>
        <taxon>Eukaryota</taxon>
        <taxon>Viridiplantae</taxon>
        <taxon>Streptophyta</taxon>
        <taxon>Embryophyta</taxon>
        <taxon>Tracheophyta</taxon>
        <taxon>Spermatophyta</taxon>
        <taxon>Magnoliopsida</taxon>
        <taxon>eudicotyledons</taxon>
        <taxon>Gunneridae</taxon>
        <taxon>Pentapetalae</taxon>
        <taxon>asterids</taxon>
        <taxon>lamiids</taxon>
        <taxon>Solanales</taxon>
        <taxon>Convolvulaceae</taxon>
        <taxon>Ipomoeeae</taxon>
        <taxon>Ipomoea</taxon>
    </lineage>
</organism>
<keyword evidence="3" id="KW-0238">DNA-binding</keyword>
<name>A0A2U8UAB8_IPOBA</name>
<dbReference type="PRINTS" id="PR00404">
    <property type="entry name" value="MADSDOMAIN"/>
</dbReference>
<dbReference type="GO" id="GO:0000978">
    <property type="term" value="F:RNA polymerase II cis-regulatory region sequence-specific DNA binding"/>
    <property type="evidence" value="ECO:0007669"/>
    <property type="project" value="TreeGrafter"/>
</dbReference>
<evidence type="ECO:0000256" key="2">
    <source>
        <dbReference type="ARBA" id="ARBA00023015"/>
    </source>
</evidence>
<dbReference type="Gene3D" id="3.40.1810.10">
    <property type="entry name" value="Transcription factor, MADS-box"/>
    <property type="match status" value="1"/>
</dbReference>
<dbReference type="GO" id="GO:0005634">
    <property type="term" value="C:nucleus"/>
    <property type="evidence" value="ECO:0007669"/>
    <property type="project" value="UniProtKB-SubCell"/>
</dbReference>
<evidence type="ECO:0000313" key="7">
    <source>
        <dbReference type="EMBL" id="AWM99598.1"/>
    </source>
</evidence>
<dbReference type="InterPro" id="IPR036879">
    <property type="entry name" value="TF_MADSbox_sf"/>
</dbReference>
<reference evidence="7" key="1">
    <citation type="submission" date="2017-07" db="EMBL/GenBank/DDBJ databases">
        <title>Molecular Characterization of Nine Novel MADS-box Transcription Factors Possibly Related to Abiotic Stress Response and/or Storage Root Development in Sweetpotato.</title>
        <authorList>
            <person name="Dong T."/>
        </authorList>
    </citation>
    <scope>NUCLEOTIDE SEQUENCE</scope>
</reference>
<dbReference type="PANTHER" id="PTHR11945:SF776">
    <property type="entry name" value="AGAMOUS-LIKE 50-RELATED"/>
    <property type="match status" value="1"/>
</dbReference>
<evidence type="ECO:0000256" key="1">
    <source>
        <dbReference type="ARBA" id="ARBA00004123"/>
    </source>
</evidence>
<evidence type="ECO:0000256" key="3">
    <source>
        <dbReference type="ARBA" id="ARBA00023125"/>
    </source>
</evidence>
<dbReference type="GO" id="GO:0046983">
    <property type="term" value="F:protein dimerization activity"/>
    <property type="evidence" value="ECO:0007669"/>
    <property type="project" value="InterPro"/>
</dbReference>
<proteinExistence type="evidence at transcript level"/>
<evidence type="ECO:0000256" key="4">
    <source>
        <dbReference type="ARBA" id="ARBA00023163"/>
    </source>
</evidence>
<protein>
    <submittedName>
        <fullName evidence="7">MBP6</fullName>
    </submittedName>
</protein>